<organism evidence="2 3">
    <name type="scientific">Linum tenue</name>
    <dbReference type="NCBI Taxonomy" id="586396"/>
    <lineage>
        <taxon>Eukaryota</taxon>
        <taxon>Viridiplantae</taxon>
        <taxon>Streptophyta</taxon>
        <taxon>Embryophyta</taxon>
        <taxon>Tracheophyta</taxon>
        <taxon>Spermatophyta</taxon>
        <taxon>Magnoliopsida</taxon>
        <taxon>eudicotyledons</taxon>
        <taxon>Gunneridae</taxon>
        <taxon>Pentapetalae</taxon>
        <taxon>rosids</taxon>
        <taxon>fabids</taxon>
        <taxon>Malpighiales</taxon>
        <taxon>Linaceae</taxon>
        <taxon>Linum</taxon>
    </lineage>
</organism>
<dbReference type="EMBL" id="CAMGYJ010000007">
    <property type="protein sequence ID" value="CAI0448972.1"/>
    <property type="molecule type" value="Genomic_DNA"/>
</dbReference>
<comment type="caution">
    <text evidence="2">The sequence shown here is derived from an EMBL/GenBank/DDBJ whole genome shotgun (WGS) entry which is preliminary data.</text>
</comment>
<keyword evidence="1" id="KW-1133">Transmembrane helix</keyword>
<proteinExistence type="predicted"/>
<reference evidence="2" key="1">
    <citation type="submission" date="2022-08" db="EMBL/GenBank/DDBJ databases">
        <authorList>
            <person name="Gutierrez-Valencia J."/>
        </authorList>
    </citation>
    <scope>NUCLEOTIDE SEQUENCE</scope>
</reference>
<keyword evidence="1" id="KW-0472">Membrane</keyword>
<dbReference type="AlphaFoldDB" id="A0AAV0MRN8"/>
<evidence type="ECO:0000313" key="3">
    <source>
        <dbReference type="Proteomes" id="UP001154282"/>
    </source>
</evidence>
<name>A0AAV0MRN8_9ROSI</name>
<keyword evidence="1" id="KW-0812">Transmembrane</keyword>
<protein>
    <submittedName>
        <fullName evidence="2">Uncharacterized protein</fullName>
    </submittedName>
</protein>
<accession>A0AAV0MRN8</accession>
<evidence type="ECO:0000313" key="2">
    <source>
        <dbReference type="EMBL" id="CAI0448972.1"/>
    </source>
</evidence>
<gene>
    <name evidence="2" type="ORF">LITE_LOCUS29999</name>
</gene>
<dbReference type="Proteomes" id="UP001154282">
    <property type="component" value="Unassembled WGS sequence"/>
</dbReference>
<feature type="non-terminal residue" evidence="2">
    <location>
        <position position="1"/>
    </location>
</feature>
<evidence type="ECO:0000256" key="1">
    <source>
        <dbReference type="SAM" id="Phobius"/>
    </source>
</evidence>
<sequence>DKDRRGIFVLFEEGLKLFSSLVCECSSLAFASFISELLLWYRARSSRESIFRFIFCCLFFLFCCLCMGVLVR</sequence>
<feature type="transmembrane region" description="Helical" evidence="1">
    <location>
        <begin position="53"/>
        <end position="71"/>
    </location>
</feature>
<keyword evidence="3" id="KW-1185">Reference proteome</keyword>